<dbReference type="Gene3D" id="3.30.40.10">
    <property type="entry name" value="Zinc/RING finger domain, C3HC4 (zinc finger)"/>
    <property type="match status" value="1"/>
</dbReference>
<keyword evidence="2" id="KW-0732">Signal</keyword>
<dbReference type="Gene3D" id="3.50.30.30">
    <property type="match status" value="1"/>
</dbReference>
<dbReference type="InterPro" id="IPR001841">
    <property type="entry name" value="Znf_RING"/>
</dbReference>
<evidence type="ECO:0000313" key="5">
    <source>
        <dbReference type="Proteomes" id="UP000268093"/>
    </source>
</evidence>
<feature type="region of interest" description="Disordered" evidence="1">
    <location>
        <begin position="349"/>
        <end position="374"/>
    </location>
</feature>
<sequence>MTFRGSTLLRLLLALSLATLAAAVIGQGPDSGPLFTSFTLYEQRLLWTPIITDWSVLSANPDTTAGNITVSTGVLPVPGVVLQMAVWGILADLNFSCSSLPIANILTDSTTPFAVTSAPTIGLISRGGGCHLTDKFVFAQQAYPNTNFTAFIIYNNDTSTQTYDGLKADQGDGESNTASAVYVDAVMGQMLLSRLADAKAVKFEVTQTKNYVEVILALSMDQVTQVINPTSKLSTYGSLSGSAIGAIVGCCSAVILGVAHSTARLMADLARATVALKPLGLTLDRETLATFPITRFHLTQAKNNGCPICLMDFDEKTEGETEMAVETIAVEGGESSEQASTVRKEEMRVQEPVNGSTSTVGMEEGRAGAEGEARPNDEVRVLPCGHVYHVHCIASVRNAHLTH</sequence>
<gene>
    <name evidence="4" type="ORF">BC936DRAFT_145450</name>
</gene>
<evidence type="ECO:0000256" key="1">
    <source>
        <dbReference type="SAM" id="MobiDB-lite"/>
    </source>
</evidence>
<evidence type="ECO:0000259" key="3">
    <source>
        <dbReference type="Pfam" id="PF17123"/>
    </source>
</evidence>
<dbReference type="OrthoDB" id="8062037at2759"/>
<feature type="chain" id="PRO_5019416425" description="RING-type domain-containing protein" evidence="2">
    <location>
        <begin position="24"/>
        <end position="403"/>
    </location>
</feature>
<feature type="domain" description="RING-type" evidence="3">
    <location>
        <begin position="374"/>
        <end position="393"/>
    </location>
</feature>
<dbReference type="AlphaFoldDB" id="A0A433DA43"/>
<feature type="signal peptide" evidence="2">
    <location>
        <begin position="1"/>
        <end position="23"/>
    </location>
</feature>
<comment type="caution">
    <text evidence="4">The sequence shown here is derived from an EMBL/GenBank/DDBJ whole genome shotgun (WGS) entry which is preliminary data.</text>
</comment>
<feature type="compositionally biased region" description="Basic and acidic residues" evidence="1">
    <location>
        <begin position="363"/>
        <end position="374"/>
    </location>
</feature>
<dbReference type="Pfam" id="PF17123">
    <property type="entry name" value="zf-RING_11"/>
    <property type="match status" value="1"/>
</dbReference>
<evidence type="ECO:0000313" key="4">
    <source>
        <dbReference type="EMBL" id="RUP47682.1"/>
    </source>
</evidence>
<keyword evidence="5" id="KW-1185">Reference proteome</keyword>
<organism evidence="4 5">
    <name type="scientific">Jimgerdemannia flammicorona</name>
    <dbReference type="NCBI Taxonomy" id="994334"/>
    <lineage>
        <taxon>Eukaryota</taxon>
        <taxon>Fungi</taxon>
        <taxon>Fungi incertae sedis</taxon>
        <taxon>Mucoromycota</taxon>
        <taxon>Mucoromycotina</taxon>
        <taxon>Endogonomycetes</taxon>
        <taxon>Endogonales</taxon>
        <taxon>Endogonaceae</taxon>
        <taxon>Jimgerdemannia</taxon>
    </lineage>
</organism>
<protein>
    <recommendedName>
        <fullName evidence="3">RING-type domain-containing protein</fullName>
    </recommendedName>
</protein>
<dbReference type="Proteomes" id="UP000268093">
    <property type="component" value="Unassembled WGS sequence"/>
</dbReference>
<dbReference type="EMBL" id="RBNI01004225">
    <property type="protein sequence ID" value="RUP47682.1"/>
    <property type="molecule type" value="Genomic_DNA"/>
</dbReference>
<name>A0A433DA43_9FUNG</name>
<accession>A0A433DA43</accession>
<proteinExistence type="predicted"/>
<dbReference type="SUPFAM" id="SSF57850">
    <property type="entry name" value="RING/U-box"/>
    <property type="match status" value="1"/>
</dbReference>
<reference evidence="4 5" key="1">
    <citation type="journal article" date="2018" name="New Phytol.">
        <title>Phylogenomics of Endogonaceae and evolution of mycorrhizas within Mucoromycota.</title>
        <authorList>
            <person name="Chang Y."/>
            <person name="Desiro A."/>
            <person name="Na H."/>
            <person name="Sandor L."/>
            <person name="Lipzen A."/>
            <person name="Clum A."/>
            <person name="Barry K."/>
            <person name="Grigoriev I.V."/>
            <person name="Martin F.M."/>
            <person name="Stajich J.E."/>
            <person name="Smith M.E."/>
            <person name="Bonito G."/>
            <person name="Spatafora J.W."/>
        </authorList>
    </citation>
    <scope>NUCLEOTIDE SEQUENCE [LARGE SCALE GENOMIC DNA]</scope>
    <source>
        <strain evidence="4 5">GMNB39</strain>
    </source>
</reference>
<dbReference type="InterPro" id="IPR013083">
    <property type="entry name" value="Znf_RING/FYVE/PHD"/>
</dbReference>
<evidence type="ECO:0000256" key="2">
    <source>
        <dbReference type="SAM" id="SignalP"/>
    </source>
</evidence>